<evidence type="ECO:0000313" key="6">
    <source>
        <dbReference type="Proteomes" id="UP001317822"/>
    </source>
</evidence>
<sequence length="253" mass="27771">MSGANFKDHFSGIADAYAQARPEYGDDLFDAIAAVVPREARVWEPGAGSGQATRGLAARFAHVHATEPSAKQLAQHWAQPGTDKVSLAVEPGERTSLADASVGLIAVAQALHWFDRTTFFAECERVLAPGGVLAAWGYADFIAPEGMVDEVEAFRSRIDPYWPPEREQIDAHYAGYNWPFPALPAPSLWLEAEWSLAHFLRYLSSMSAVARCTADTFDDPVARYGPALAAAWGDADETRTIRWPLFLHLRQKA</sequence>
<evidence type="ECO:0000259" key="4">
    <source>
        <dbReference type="Pfam" id="PF08241"/>
    </source>
</evidence>
<dbReference type="GO" id="GO:0008168">
    <property type="term" value="F:methyltransferase activity"/>
    <property type="evidence" value="ECO:0007669"/>
    <property type="project" value="UniProtKB-KW"/>
</dbReference>
<gene>
    <name evidence="5" type="ORF">LA521A_07240</name>
</gene>
<reference evidence="5 6" key="1">
    <citation type="journal article" date="2023" name="Int. J. Syst. Evol. Microbiol.">
        <title>Physiological and genomic analyses of cobalamin (vitamin B12)-auxotrophy of Lysobacter auxotrophicus sp. nov., a methionine-auxotrophic chitinolytic bacterium isolated from chitin-treated soil.</title>
        <authorList>
            <person name="Saito A."/>
            <person name="Dohra H."/>
            <person name="Hamada M."/>
            <person name="Moriuchi R."/>
            <person name="Kotsuchibashi Y."/>
            <person name="Mori K."/>
        </authorList>
    </citation>
    <scope>NUCLEOTIDE SEQUENCE [LARGE SCALE GENOMIC DNA]</scope>
    <source>
        <strain evidence="5 6">5-21a</strain>
    </source>
</reference>
<dbReference type="GO" id="GO:0032259">
    <property type="term" value="P:methylation"/>
    <property type="evidence" value="ECO:0007669"/>
    <property type="project" value="UniProtKB-KW"/>
</dbReference>
<dbReference type="Proteomes" id="UP001317822">
    <property type="component" value="Chromosome"/>
</dbReference>
<name>A0ABN6UIW2_9GAMM</name>
<dbReference type="PANTHER" id="PTHR44942">
    <property type="entry name" value="METHYLTRANSF_11 DOMAIN-CONTAINING PROTEIN"/>
    <property type="match status" value="1"/>
</dbReference>
<protein>
    <submittedName>
        <fullName evidence="5">Methyltransferase domain-containing protein</fullName>
    </submittedName>
</protein>
<organism evidence="5 6">
    <name type="scientific">Lysobacter auxotrophicus</name>
    <dbReference type="NCBI Taxonomy" id="2992573"/>
    <lineage>
        <taxon>Bacteria</taxon>
        <taxon>Pseudomonadati</taxon>
        <taxon>Pseudomonadota</taxon>
        <taxon>Gammaproteobacteria</taxon>
        <taxon>Lysobacterales</taxon>
        <taxon>Lysobacteraceae</taxon>
        <taxon>Lysobacter</taxon>
    </lineage>
</organism>
<dbReference type="CDD" id="cd02440">
    <property type="entry name" value="AdoMet_MTases"/>
    <property type="match status" value="1"/>
</dbReference>
<keyword evidence="6" id="KW-1185">Reference proteome</keyword>
<dbReference type="EMBL" id="AP027041">
    <property type="protein sequence ID" value="BDU15523.1"/>
    <property type="molecule type" value="Genomic_DNA"/>
</dbReference>
<evidence type="ECO:0000256" key="3">
    <source>
        <dbReference type="ARBA" id="ARBA00022679"/>
    </source>
</evidence>
<accession>A0ABN6UIW2</accession>
<evidence type="ECO:0000313" key="5">
    <source>
        <dbReference type="EMBL" id="BDU15523.1"/>
    </source>
</evidence>
<dbReference type="Gene3D" id="3.40.50.150">
    <property type="entry name" value="Vaccinia Virus protein VP39"/>
    <property type="match status" value="1"/>
</dbReference>
<dbReference type="InterPro" id="IPR029063">
    <property type="entry name" value="SAM-dependent_MTases_sf"/>
</dbReference>
<dbReference type="PANTHER" id="PTHR44942:SF4">
    <property type="entry name" value="METHYLTRANSFERASE TYPE 11 DOMAIN-CONTAINING PROTEIN"/>
    <property type="match status" value="1"/>
</dbReference>
<feature type="domain" description="Methyltransferase type 11" evidence="4">
    <location>
        <begin position="44"/>
        <end position="134"/>
    </location>
</feature>
<evidence type="ECO:0000256" key="2">
    <source>
        <dbReference type="ARBA" id="ARBA00022603"/>
    </source>
</evidence>
<evidence type="ECO:0000256" key="1">
    <source>
        <dbReference type="ARBA" id="ARBA00008361"/>
    </source>
</evidence>
<keyword evidence="3" id="KW-0808">Transferase</keyword>
<dbReference type="InterPro" id="IPR051052">
    <property type="entry name" value="Diverse_substrate_MTase"/>
</dbReference>
<comment type="similarity">
    <text evidence="1">Belongs to the methyltransferase superfamily.</text>
</comment>
<dbReference type="RefSeq" id="WP_281781019.1">
    <property type="nucleotide sequence ID" value="NZ_AP027041.1"/>
</dbReference>
<dbReference type="InterPro" id="IPR013216">
    <property type="entry name" value="Methyltransf_11"/>
</dbReference>
<keyword evidence="2 5" id="KW-0489">Methyltransferase</keyword>
<proteinExistence type="inferred from homology"/>
<dbReference type="Pfam" id="PF08241">
    <property type="entry name" value="Methyltransf_11"/>
    <property type="match status" value="1"/>
</dbReference>
<dbReference type="SUPFAM" id="SSF53335">
    <property type="entry name" value="S-adenosyl-L-methionine-dependent methyltransferases"/>
    <property type="match status" value="1"/>
</dbReference>